<evidence type="ECO:0000256" key="1">
    <source>
        <dbReference type="SAM" id="Phobius"/>
    </source>
</evidence>
<feature type="transmembrane region" description="Helical" evidence="1">
    <location>
        <begin position="99"/>
        <end position="124"/>
    </location>
</feature>
<dbReference type="RefSeq" id="WP_110036211.1">
    <property type="nucleotide sequence ID" value="NZ_QGTL01000002.1"/>
</dbReference>
<keyword evidence="4" id="KW-1185">Reference proteome</keyword>
<sequence>MSSDPSIDRARSRSPLPILAGVVGAVLLVGGVALALYSQFFAAPIPVPFDDDYPKARDFPFHLVRGTLLLAGTVALIGAVVLGAAVLNRRHRVDERTTGITAGGVLAMVAVLIGGIAFAVTAHIPSTYQRLTSTFAVTPRVPSAIAALVLVLLGAALVFVLVATPTVARPRVAALATAVVVGVVPVLGAAGIAARLGDDTTSIDRATAGPGQETAAPAVLGPERFRLRLPVDPDQPNARIITTGNGFVVSTRDGVTSHDGATGTERWHYRRLGVRSDNVGNVPKETVALRGENAVLTYWEKRGWLAFDTVTGELLWTATDLPADDRGSIVRGNLLAFVSHYGTVTRVDARTGRTLWTSPQESSACAGTVQHVVATMTAIYRVASCGHGDETAVAVTELDAESGEILGWRAFPAPSRRLPCYVEVQVLDSGYVWTTCRHDGGVTDVLLSPSAPLASALVVSSEGHSGVLAAGNDILASPSLPGDPVRRWEILSAADGTRTAELDRASVEEHARFTYATAVLADQVVTVTRQHNAYTLRTWDKRTGLPGPAQPVTVPSETAALRWTTLGGSLVLIATDRDYREIEVIGFG</sequence>
<keyword evidence="1" id="KW-0812">Transmembrane</keyword>
<keyword evidence="1" id="KW-0472">Membrane</keyword>
<dbReference type="InterPro" id="IPR011047">
    <property type="entry name" value="Quinoprotein_ADH-like_sf"/>
</dbReference>
<evidence type="ECO:0000259" key="2">
    <source>
        <dbReference type="Pfam" id="PF13360"/>
    </source>
</evidence>
<feature type="transmembrane region" description="Helical" evidence="1">
    <location>
        <begin position="62"/>
        <end position="87"/>
    </location>
</feature>
<comment type="caution">
    <text evidence="3">The sequence shown here is derived from an EMBL/GenBank/DDBJ whole genome shotgun (WGS) entry which is preliminary data.</text>
</comment>
<proteinExistence type="predicted"/>
<evidence type="ECO:0000313" key="3">
    <source>
        <dbReference type="EMBL" id="PWV79005.1"/>
    </source>
</evidence>
<dbReference type="EMBL" id="QGTL01000002">
    <property type="protein sequence ID" value="PWV79005.1"/>
    <property type="molecule type" value="Genomic_DNA"/>
</dbReference>
<dbReference type="InterPro" id="IPR018391">
    <property type="entry name" value="PQQ_b-propeller_rpt"/>
</dbReference>
<gene>
    <name evidence="3" type="ORF">DFR69_10263</name>
</gene>
<dbReference type="Pfam" id="PF13360">
    <property type="entry name" value="PQQ_2"/>
    <property type="match status" value="1"/>
</dbReference>
<dbReference type="Proteomes" id="UP000246410">
    <property type="component" value="Unassembled WGS sequence"/>
</dbReference>
<dbReference type="InterPro" id="IPR002372">
    <property type="entry name" value="PQQ_rpt_dom"/>
</dbReference>
<organism evidence="3 4">
    <name type="scientific">Nocardia neocaledoniensis</name>
    <dbReference type="NCBI Taxonomy" id="236511"/>
    <lineage>
        <taxon>Bacteria</taxon>
        <taxon>Bacillati</taxon>
        <taxon>Actinomycetota</taxon>
        <taxon>Actinomycetes</taxon>
        <taxon>Mycobacteriales</taxon>
        <taxon>Nocardiaceae</taxon>
        <taxon>Nocardia</taxon>
    </lineage>
</organism>
<name>A0A317NVE1_9NOCA</name>
<keyword evidence="1" id="KW-1133">Transmembrane helix</keyword>
<feature type="domain" description="Pyrrolo-quinoline quinone repeat" evidence="2">
    <location>
        <begin position="239"/>
        <end position="357"/>
    </location>
</feature>
<evidence type="ECO:0000313" key="4">
    <source>
        <dbReference type="Proteomes" id="UP000246410"/>
    </source>
</evidence>
<feature type="transmembrane region" description="Helical" evidence="1">
    <location>
        <begin position="172"/>
        <end position="194"/>
    </location>
</feature>
<dbReference type="AlphaFoldDB" id="A0A317NVE1"/>
<feature type="transmembrane region" description="Helical" evidence="1">
    <location>
        <begin position="144"/>
        <end position="163"/>
    </location>
</feature>
<dbReference type="SMART" id="SM00564">
    <property type="entry name" value="PQQ"/>
    <property type="match status" value="3"/>
</dbReference>
<accession>A0A317NVE1</accession>
<protein>
    <submittedName>
        <fullName evidence="3">Outer membrane protein assembly factor BamB</fullName>
    </submittedName>
</protein>
<dbReference type="Gene3D" id="2.130.10.10">
    <property type="entry name" value="YVTN repeat-like/Quinoprotein amine dehydrogenase"/>
    <property type="match status" value="1"/>
</dbReference>
<feature type="transmembrane region" description="Helical" evidence="1">
    <location>
        <begin position="16"/>
        <end position="42"/>
    </location>
</feature>
<reference evidence="3 4" key="1">
    <citation type="submission" date="2018-05" db="EMBL/GenBank/DDBJ databases">
        <title>Genomic Encyclopedia of Type Strains, Phase IV (KMG-IV): sequencing the most valuable type-strain genomes for metagenomic binning, comparative biology and taxonomic classification.</title>
        <authorList>
            <person name="Goeker M."/>
        </authorList>
    </citation>
    <scope>NUCLEOTIDE SEQUENCE [LARGE SCALE GENOMIC DNA]</scope>
    <source>
        <strain evidence="3 4">DSM 44717</strain>
    </source>
</reference>
<dbReference type="SUPFAM" id="SSF50998">
    <property type="entry name" value="Quinoprotein alcohol dehydrogenase-like"/>
    <property type="match status" value="1"/>
</dbReference>
<dbReference type="InterPro" id="IPR015943">
    <property type="entry name" value="WD40/YVTN_repeat-like_dom_sf"/>
</dbReference>